<dbReference type="Proteomes" id="UP001055879">
    <property type="component" value="Linkage Group LG11"/>
</dbReference>
<keyword evidence="2" id="KW-1185">Reference proteome</keyword>
<protein>
    <submittedName>
        <fullName evidence="1">Uncharacterized protein</fullName>
    </submittedName>
</protein>
<name>A0ACB8Z2P3_ARCLA</name>
<dbReference type="EMBL" id="CM042057">
    <property type="protein sequence ID" value="KAI3691812.1"/>
    <property type="molecule type" value="Genomic_DNA"/>
</dbReference>
<reference evidence="2" key="1">
    <citation type="journal article" date="2022" name="Mol. Ecol. Resour.">
        <title>The genomes of chicory, endive, great burdock and yacon provide insights into Asteraceae palaeo-polyploidization history and plant inulin production.</title>
        <authorList>
            <person name="Fan W."/>
            <person name="Wang S."/>
            <person name="Wang H."/>
            <person name="Wang A."/>
            <person name="Jiang F."/>
            <person name="Liu H."/>
            <person name="Zhao H."/>
            <person name="Xu D."/>
            <person name="Zhang Y."/>
        </authorList>
    </citation>
    <scope>NUCLEOTIDE SEQUENCE [LARGE SCALE GENOMIC DNA]</scope>
    <source>
        <strain evidence="2">cv. Niubang</strain>
    </source>
</reference>
<sequence>MLSSNFSTCFLLSLWCPPFQCEKDVEEQVRETDSLAPTIMAGTVINPAPVTMSTGQTPSSSYVNSFRVSAVVDRLLDHVRDGSRSDTNEFFNLCLSLARGIDYAVAHNEIPVRVPDLPYLLKQVCQRRDDTLLHAAIMVLMISIKSACRNGWFDVKDSEELHILSSEIASSFGSVGDMNSEPGTLHHSISAVMSRFYPRMKMGKILAFVEAKQGYGTFLNDFQITKKTISSDDKIVSISCLVAPVQQSIFLTFLLNGRAVDRRTCGHKDPGPQIPTLVTHMLKYGTNLLQSVGQFYGKYIIVVAFMSMVPIPSCPALPDYVPPAAAAPDSDNDIIEGPSTISLNCPISFRRIKTPVKGQLCKHLQCFDFDNYLGMNSRRPLWRCPHCSQSVCFDDIRIDQNMVLKEVGANVSHVKISADGLWEAISEGDDHSDKPQEKAPLHQESTISSGADILDLTEDDNDMDASNSRQNDDSKPSPAQLQDRSINDQIGSYMNMNNISNEYGRYPTPARLVTRNPIAVQALPVQTSAGMVSGDRHQQFSRFHMTPHQVSHMISALPSLDTGSQNWVHHDLSHVASQPVQQFGPSSGPPLSGYWYPSALPADHFNSHQNQSLNQRIPNPVWSLAQLPPQVCYGGVGPTTSLGSNQQFHHYAMAAAQQAIQIRSMTPSVRAPVQTSGSSVPVASSEVQGGPGEEAPRVLEGSADQNQRPTRRMRGSLSGRDYSNALNQFIIHPTQPVQAARPPVLNAPRPVLPPHLQVLMANNRNAHGSQDGANGSVLDSSNGGTTPTGVFQNENISTSLIHTQFCMIRADSSEEEVVVLR</sequence>
<organism evidence="1 2">
    <name type="scientific">Arctium lappa</name>
    <name type="common">Greater burdock</name>
    <name type="synonym">Lappa major</name>
    <dbReference type="NCBI Taxonomy" id="4217"/>
    <lineage>
        <taxon>Eukaryota</taxon>
        <taxon>Viridiplantae</taxon>
        <taxon>Streptophyta</taxon>
        <taxon>Embryophyta</taxon>
        <taxon>Tracheophyta</taxon>
        <taxon>Spermatophyta</taxon>
        <taxon>Magnoliopsida</taxon>
        <taxon>eudicotyledons</taxon>
        <taxon>Gunneridae</taxon>
        <taxon>Pentapetalae</taxon>
        <taxon>asterids</taxon>
        <taxon>campanulids</taxon>
        <taxon>Asterales</taxon>
        <taxon>Asteraceae</taxon>
        <taxon>Carduoideae</taxon>
        <taxon>Cardueae</taxon>
        <taxon>Arctiinae</taxon>
        <taxon>Arctium</taxon>
    </lineage>
</organism>
<comment type="caution">
    <text evidence="1">The sequence shown here is derived from an EMBL/GenBank/DDBJ whole genome shotgun (WGS) entry which is preliminary data.</text>
</comment>
<proteinExistence type="predicted"/>
<gene>
    <name evidence="1" type="ORF">L6452_31614</name>
</gene>
<accession>A0ACB8Z2P3</accession>
<evidence type="ECO:0000313" key="2">
    <source>
        <dbReference type="Proteomes" id="UP001055879"/>
    </source>
</evidence>
<evidence type="ECO:0000313" key="1">
    <source>
        <dbReference type="EMBL" id="KAI3691812.1"/>
    </source>
</evidence>
<reference evidence="1 2" key="2">
    <citation type="journal article" date="2022" name="Mol. Ecol. Resour.">
        <title>The genomes of chicory, endive, great burdock and yacon provide insights into Asteraceae paleo-polyploidization history and plant inulin production.</title>
        <authorList>
            <person name="Fan W."/>
            <person name="Wang S."/>
            <person name="Wang H."/>
            <person name="Wang A."/>
            <person name="Jiang F."/>
            <person name="Liu H."/>
            <person name="Zhao H."/>
            <person name="Xu D."/>
            <person name="Zhang Y."/>
        </authorList>
    </citation>
    <scope>NUCLEOTIDE SEQUENCE [LARGE SCALE GENOMIC DNA]</scope>
    <source>
        <strain evidence="2">cv. Niubang</strain>
    </source>
</reference>